<dbReference type="Proteomes" id="UP001153069">
    <property type="component" value="Unassembled WGS sequence"/>
</dbReference>
<accession>A0A9N8DAB5</accession>
<comment type="similarity">
    <text evidence="1">Belongs to the sulfatase family.</text>
</comment>
<dbReference type="AlphaFoldDB" id="A0A9N8DAB5"/>
<keyword evidence="2 6" id="KW-0732">Signal</keyword>
<dbReference type="SUPFAM" id="SSF53649">
    <property type="entry name" value="Alkaline phosphatase-like"/>
    <property type="match status" value="1"/>
</dbReference>
<comment type="PTM">
    <text evidence="5">The conversion to 3-oxoalanine (also known as C-formylglycine, FGly), of a serine or cysteine residue in prokaryotes and of a cysteine residue in eukaryotes, is critical for catalytic activity.</text>
</comment>
<protein>
    <submittedName>
        <fullName evidence="8">Acetylglucosamine-6-sulfatase</fullName>
    </submittedName>
</protein>
<dbReference type="GO" id="GO:0030203">
    <property type="term" value="P:glycosaminoglycan metabolic process"/>
    <property type="evidence" value="ECO:0007669"/>
    <property type="project" value="InterPro"/>
</dbReference>
<evidence type="ECO:0000256" key="3">
    <source>
        <dbReference type="ARBA" id="ARBA00022801"/>
    </source>
</evidence>
<sequence>MCSFSTTRHGRGLCIIVLACLYLSPPFAVAAGASTTNRKDSGTKKSRLPNILLLLTDDQDALVGGMSHMPKLERLLKQRGVTFENGFVHTPICCPSRSSIVSGRYLHNGGALNNTVEGNCNGPYWQEDAEQNSFATVLQSLGYQTSYAGKYLNMYGIPGSPGCQRYKNGTRSPGCSRVPPGWNRWLGLIGNSQYYNYGVVKSTRSGATTGETIRHGHDYPSDYFPDLVANWTLESIQEFVKTPDKPFLAVAAWPTAHMPFTPAPWSEHEYDGLEVIKTPNYNASTENQQSKHWMMRWLAPIDASTEEWMNQVYQNRTEALLSVDNHIELFVQALQNAGVYDNTWIIYTSDNGWQLGQHRLSYDKRQLYENDIRVPFIVTGPGVPANKTSSHIVLNVDIAPTMADMALKAMKNGEMKSAVIEQVRDAVDNMDGTSFLPVILDSGAAKQDDPWRQDFLVSYHGRGYAQCDNFWGCPAPKQGDPDYHMGDWSNNTYHCVRTIAASGSSQAHLQEEENSIYCRFLDDENFVEYYDLMTDPWELNNAASSLTVEQKIRYERRLEELRICRGKTCRDASSGTHAFATTTTASVDVEIGVSD</sequence>
<feature type="signal peptide" evidence="6">
    <location>
        <begin position="1"/>
        <end position="30"/>
    </location>
</feature>
<dbReference type="Gene3D" id="3.40.720.10">
    <property type="entry name" value="Alkaline Phosphatase, subunit A"/>
    <property type="match status" value="1"/>
</dbReference>
<proteinExistence type="inferred from homology"/>
<dbReference type="InterPro" id="IPR017850">
    <property type="entry name" value="Alkaline_phosphatase_core_sf"/>
</dbReference>
<dbReference type="GO" id="GO:0005539">
    <property type="term" value="F:glycosaminoglycan binding"/>
    <property type="evidence" value="ECO:0007669"/>
    <property type="project" value="TreeGrafter"/>
</dbReference>
<dbReference type="PIRSF" id="PIRSF036666">
    <property type="entry name" value="G6S"/>
    <property type="match status" value="1"/>
</dbReference>
<dbReference type="OrthoDB" id="39084at2759"/>
<evidence type="ECO:0000256" key="6">
    <source>
        <dbReference type="SAM" id="SignalP"/>
    </source>
</evidence>
<comment type="caution">
    <text evidence="8">The sequence shown here is derived from an EMBL/GenBank/DDBJ whole genome shotgun (WGS) entry which is preliminary data.</text>
</comment>
<dbReference type="PANTHER" id="PTHR43108:SF8">
    <property type="entry name" value="SD21168P"/>
    <property type="match status" value="1"/>
</dbReference>
<evidence type="ECO:0000259" key="7">
    <source>
        <dbReference type="Pfam" id="PF00884"/>
    </source>
</evidence>
<feature type="domain" description="Sulfatase N-terminal" evidence="7">
    <location>
        <begin position="49"/>
        <end position="406"/>
    </location>
</feature>
<dbReference type="GO" id="GO:0008449">
    <property type="term" value="F:N-acetylglucosamine-6-sulfatase activity"/>
    <property type="evidence" value="ECO:0007669"/>
    <property type="project" value="InterPro"/>
</dbReference>
<evidence type="ECO:0000256" key="4">
    <source>
        <dbReference type="ARBA" id="ARBA00023180"/>
    </source>
</evidence>
<dbReference type="PROSITE" id="PS00149">
    <property type="entry name" value="SULFATASE_2"/>
    <property type="match status" value="1"/>
</dbReference>
<organism evidence="8 9">
    <name type="scientific">Seminavis robusta</name>
    <dbReference type="NCBI Taxonomy" id="568900"/>
    <lineage>
        <taxon>Eukaryota</taxon>
        <taxon>Sar</taxon>
        <taxon>Stramenopiles</taxon>
        <taxon>Ochrophyta</taxon>
        <taxon>Bacillariophyta</taxon>
        <taxon>Bacillariophyceae</taxon>
        <taxon>Bacillariophycidae</taxon>
        <taxon>Naviculales</taxon>
        <taxon>Naviculaceae</taxon>
        <taxon>Seminavis</taxon>
    </lineage>
</organism>
<feature type="chain" id="PRO_5040331093" evidence="6">
    <location>
        <begin position="31"/>
        <end position="595"/>
    </location>
</feature>
<evidence type="ECO:0000256" key="2">
    <source>
        <dbReference type="ARBA" id="ARBA00022729"/>
    </source>
</evidence>
<keyword evidence="9" id="KW-1185">Reference proteome</keyword>
<evidence type="ECO:0000256" key="5">
    <source>
        <dbReference type="PIRSR" id="PIRSR036666-50"/>
    </source>
</evidence>
<evidence type="ECO:0000256" key="1">
    <source>
        <dbReference type="ARBA" id="ARBA00008779"/>
    </source>
</evidence>
<dbReference type="Pfam" id="PF00884">
    <property type="entry name" value="Sulfatase"/>
    <property type="match status" value="1"/>
</dbReference>
<dbReference type="EMBL" id="CAICTM010000050">
    <property type="protein sequence ID" value="CAB9498999.1"/>
    <property type="molecule type" value="Genomic_DNA"/>
</dbReference>
<name>A0A9N8DAB5_9STRA</name>
<feature type="modified residue" description="3-oxoalanine (Cys)" evidence="5">
    <location>
        <position position="93"/>
    </location>
</feature>
<dbReference type="InterPro" id="IPR012251">
    <property type="entry name" value="GlcNAc_6-SO4ase"/>
</dbReference>
<dbReference type="CDD" id="cd16147">
    <property type="entry name" value="G6S"/>
    <property type="match status" value="1"/>
</dbReference>
<dbReference type="PANTHER" id="PTHR43108">
    <property type="entry name" value="N-ACETYLGLUCOSAMINE-6-SULFATASE FAMILY MEMBER"/>
    <property type="match status" value="1"/>
</dbReference>
<dbReference type="InterPro" id="IPR024607">
    <property type="entry name" value="Sulfatase_CS"/>
</dbReference>
<dbReference type="InterPro" id="IPR000917">
    <property type="entry name" value="Sulfatase_N"/>
</dbReference>
<evidence type="ECO:0000313" key="8">
    <source>
        <dbReference type="EMBL" id="CAB9498999.1"/>
    </source>
</evidence>
<keyword evidence="3" id="KW-0378">Hydrolase</keyword>
<keyword evidence="4" id="KW-0325">Glycoprotein</keyword>
<evidence type="ECO:0000313" key="9">
    <source>
        <dbReference type="Proteomes" id="UP001153069"/>
    </source>
</evidence>
<reference evidence="8" key="1">
    <citation type="submission" date="2020-06" db="EMBL/GenBank/DDBJ databases">
        <authorList>
            <consortium name="Plant Systems Biology data submission"/>
        </authorList>
    </citation>
    <scope>NUCLEOTIDE SEQUENCE</scope>
    <source>
        <strain evidence="8">D6</strain>
    </source>
</reference>
<gene>
    <name evidence="8" type="ORF">SEMRO_50_G029170.1</name>
</gene>